<dbReference type="SUPFAM" id="SSF55073">
    <property type="entry name" value="Nucleotide cyclase"/>
    <property type="match status" value="1"/>
</dbReference>
<protein>
    <recommendedName>
        <fullName evidence="4">diguanylate cyclase</fullName>
        <ecNumber evidence="4">2.7.7.65</ecNumber>
    </recommendedName>
    <alternativeName>
        <fullName evidence="15">Cellulose synthesis regulatory protein</fullName>
    </alternativeName>
</protein>
<evidence type="ECO:0000256" key="11">
    <source>
        <dbReference type="ARBA" id="ARBA00022842"/>
    </source>
</evidence>
<dbReference type="EMBL" id="CP038151">
    <property type="protein sequence ID" value="QBR02654.1"/>
    <property type="molecule type" value="Genomic_DNA"/>
</dbReference>
<dbReference type="GO" id="GO:0030244">
    <property type="term" value="P:cellulose biosynthetic process"/>
    <property type="evidence" value="ECO:0007669"/>
    <property type="project" value="UniProtKB-KW"/>
</dbReference>
<comment type="function">
    <text evidence="17">Catalyzes the synthesis of cyclic-di-GMP (c-di-GMP) via the condensation of 2 GTP molecules. Cyclic-di-GMP is a second messenger which controls cell surface-associated traits in bacteria. Involved in the regulation of cellulose production.</text>
</comment>
<dbReference type="SMART" id="SM00267">
    <property type="entry name" value="GGDEF"/>
    <property type="match status" value="1"/>
</dbReference>
<dbReference type="GO" id="GO:0046872">
    <property type="term" value="F:metal ion binding"/>
    <property type="evidence" value="ECO:0007669"/>
    <property type="project" value="UniProtKB-KW"/>
</dbReference>
<keyword evidence="11" id="KW-0460">Magnesium</keyword>
<dbReference type="NCBIfam" id="TIGR00254">
    <property type="entry name" value="GGDEF"/>
    <property type="match status" value="1"/>
</dbReference>
<accession>A0A4P7D7E6</accession>
<evidence type="ECO:0000256" key="16">
    <source>
        <dbReference type="ARBA" id="ARBA00034247"/>
    </source>
</evidence>
<evidence type="ECO:0000256" key="17">
    <source>
        <dbReference type="ARBA" id="ARBA00045634"/>
    </source>
</evidence>
<dbReference type="Pfam" id="PF17151">
    <property type="entry name" value="CHASE7"/>
    <property type="match status" value="1"/>
</dbReference>
<dbReference type="KEGG" id="ppai:E1956_36145"/>
<keyword evidence="7" id="KW-0808">Transferase</keyword>
<dbReference type="FunFam" id="3.30.70.270:FF:000001">
    <property type="entry name" value="Diguanylate cyclase domain protein"/>
    <property type="match status" value="1"/>
</dbReference>
<comment type="subcellular location">
    <subcellularLocation>
        <location evidence="1">Cell inner membrane</location>
        <topology evidence="1">Multi-pass membrane protein</topology>
    </subcellularLocation>
</comment>
<dbReference type="InterPro" id="IPR043128">
    <property type="entry name" value="Rev_trsase/Diguanyl_cyclase"/>
</dbReference>
<dbReference type="PANTHER" id="PTHR45138">
    <property type="entry name" value="REGULATORY COMPONENTS OF SENSORY TRANSDUCTION SYSTEM"/>
    <property type="match status" value="1"/>
</dbReference>
<dbReference type="InterPro" id="IPR029787">
    <property type="entry name" value="Nucleotide_cyclase"/>
</dbReference>
<keyword evidence="6" id="KW-0997">Cell inner membrane</keyword>
<dbReference type="PANTHER" id="PTHR45138:SF9">
    <property type="entry name" value="DIGUANYLATE CYCLASE DGCM-RELATED"/>
    <property type="match status" value="1"/>
</dbReference>
<dbReference type="GO" id="GO:1902201">
    <property type="term" value="P:negative regulation of bacterial-type flagellum-dependent cell motility"/>
    <property type="evidence" value="ECO:0007669"/>
    <property type="project" value="TreeGrafter"/>
</dbReference>
<keyword evidence="5" id="KW-1003">Cell membrane</keyword>
<evidence type="ECO:0000256" key="5">
    <source>
        <dbReference type="ARBA" id="ARBA00022475"/>
    </source>
</evidence>
<evidence type="ECO:0000259" key="20">
    <source>
        <dbReference type="PROSITE" id="PS50887"/>
    </source>
</evidence>
<keyword evidence="14 19" id="KW-0472">Membrane</keyword>
<dbReference type="Pfam" id="PF00990">
    <property type="entry name" value="GGDEF"/>
    <property type="match status" value="1"/>
</dbReference>
<dbReference type="OrthoDB" id="9813903at2"/>
<keyword evidence="13 19" id="KW-1133">Transmembrane helix</keyword>
<evidence type="ECO:0000256" key="14">
    <source>
        <dbReference type="ARBA" id="ARBA00023136"/>
    </source>
</evidence>
<feature type="transmembrane region" description="Helical" evidence="19">
    <location>
        <begin position="53"/>
        <end position="75"/>
    </location>
</feature>
<feature type="domain" description="GGDEF" evidence="20">
    <location>
        <begin position="469"/>
        <end position="610"/>
    </location>
</feature>
<keyword evidence="9" id="KW-0479">Metal-binding</keyword>
<name>A0A4P7D7E6_9BURK</name>
<evidence type="ECO:0000313" key="21">
    <source>
        <dbReference type="EMBL" id="QBR02654.1"/>
    </source>
</evidence>
<evidence type="ECO:0000256" key="8">
    <source>
        <dbReference type="ARBA" id="ARBA00022692"/>
    </source>
</evidence>
<dbReference type="Proteomes" id="UP000295727">
    <property type="component" value="Chromosome 4"/>
</dbReference>
<comment type="subunit">
    <text evidence="3">Homodimer.</text>
</comment>
<evidence type="ECO:0000256" key="3">
    <source>
        <dbReference type="ARBA" id="ARBA00011738"/>
    </source>
</evidence>
<evidence type="ECO:0000256" key="2">
    <source>
        <dbReference type="ARBA" id="ARBA00005186"/>
    </source>
</evidence>
<keyword evidence="12" id="KW-0135">Cellulose biosynthesis</keyword>
<evidence type="ECO:0000256" key="1">
    <source>
        <dbReference type="ARBA" id="ARBA00004429"/>
    </source>
</evidence>
<dbReference type="PROSITE" id="PS50887">
    <property type="entry name" value="GGDEF"/>
    <property type="match status" value="1"/>
</dbReference>
<evidence type="ECO:0000256" key="19">
    <source>
        <dbReference type="SAM" id="Phobius"/>
    </source>
</evidence>
<dbReference type="Gene3D" id="3.30.70.270">
    <property type="match status" value="1"/>
</dbReference>
<evidence type="ECO:0000256" key="9">
    <source>
        <dbReference type="ARBA" id="ARBA00022723"/>
    </source>
</evidence>
<dbReference type="UniPathway" id="UPA00694"/>
<dbReference type="GO" id="GO:0005886">
    <property type="term" value="C:plasma membrane"/>
    <property type="evidence" value="ECO:0007669"/>
    <property type="project" value="UniProtKB-SubCell"/>
</dbReference>
<evidence type="ECO:0000256" key="10">
    <source>
        <dbReference type="ARBA" id="ARBA00022741"/>
    </source>
</evidence>
<dbReference type="UniPathway" id="UPA00599"/>
<feature type="region of interest" description="Disordered" evidence="18">
    <location>
        <begin position="1"/>
        <end position="39"/>
    </location>
</feature>
<evidence type="ECO:0000313" key="22">
    <source>
        <dbReference type="Proteomes" id="UP000295727"/>
    </source>
</evidence>
<dbReference type="GO" id="GO:0000166">
    <property type="term" value="F:nucleotide binding"/>
    <property type="evidence" value="ECO:0007669"/>
    <property type="project" value="UniProtKB-KW"/>
</dbReference>
<dbReference type="GO" id="GO:0052621">
    <property type="term" value="F:diguanylate cyclase activity"/>
    <property type="evidence" value="ECO:0007669"/>
    <property type="project" value="UniProtKB-EC"/>
</dbReference>
<dbReference type="AlphaFoldDB" id="A0A4P7D7E6"/>
<keyword evidence="10" id="KW-0547">Nucleotide-binding</keyword>
<dbReference type="EC" id="2.7.7.65" evidence="4"/>
<proteinExistence type="predicted"/>
<dbReference type="InterPro" id="IPR000160">
    <property type="entry name" value="GGDEF_dom"/>
</dbReference>
<dbReference type="InterPro" id="IPR033416">
    <property type="entry name" value="CHASE7"/>
</dbReference>
<comment type="catalytic activity">
    <reaction evidence="16">
        <text>2 GTP = 3',3'-c-di-GMP + 2 diphosphate</text>
        <dbReference type="Rhea" id="RHEA:24898"/>
        <dbReference type="ChEBI" id="CHEBI:33019"/>
        <dbReference type="ChEBI" id="CHEBI:37565"/>
        <dbReference type="ChEBI" id="CHEBI:58805"/>
        <dbReference type="EC" id="2.7.7.65"/>
    </reaction>
</comment>
<evidence type="ECO:0000256" key="13">
    <source>
        <dbReference type="ARBA" id="ARBA00022989"/>
    </source>
</evidence>
<sequence length="617" mass="67182">MLSLTVAPSRQLGRGATTQPGMVGDTMQRSAKGTAGRTRPDRFSSIVMKRPRLVVTLCFVGAMTLVTIVGLRQLYNTARNDLQNRQRDLEVRAVGVDALIDSERRRLLFLRNYAEHVLASERQQRIGIQNPAVQTVLGEISQPVWQTPGSLGGPIVYGTNAAGLAGLDGFHRDAALLPGDIALARTLSPLVEISQHADAVQSTVAFISSNGVFVIAPEHQALSVPELLRRFNTMNYYRGQLPERNPNRDVLWTPVYSGLQKGEAISTLSAPVYFGNQFRGAVVMDITQSRLLSLQLSTGAPVDEEGDPVEFGLLNTNGSIVYFRNGVLIDERPARFSASLLQTAKASVDKWMQRGSGYIERNGQYLLYRRIGQSHWMLMAATSNAELTLATARRVLSSPLIAAWVVLGVLLVGTLRIVTNIFGHYVEASERLETLARSDPLTGLANRRRFQEAFAEMLERANRASQQPVALAVLMLDIDFFKRVNDRFGHAAGDRVLTVLAGILRANLRSVDLPARTGGEEFAALLPDADLATATAVAERVRLAVEAHARDAAAPASAAHPEAIAFTVSIGVATSPADCRADYEALMQVADRRLYVAKESGRNRVVDVDAQVPDARA</sequence>
<dbReference type="GO" id="GO:0043709">
    <property type="term" value="P:cell adhesion involved in single-species biofilm formation"/>
    <property type="evidence" value="ECO:0007669"/>
    <property type="project" value="TreeGrafter"/>
</dbReference>
<dbReference type="CDD" id="cd01949">
    <property type="entry name" value="GGDEF"/>
    <property type="match status" value="1"/>
</dbReference>
<evidence type="ECO:0000256" key="4">
    <source>
        <dbReference type="ARBA" id="ARBA00012528"/>
    </source>
</evidence>
<evidence type="ECO:0000256" key="12">
    <source>
        <dbReference type="ARBA" id="ARBA00022916"/>
    </source>
</evidence>
<comment type="pathway">
    <text evidence="2">Glycan metabolism; bacterial cellulose biosynthesis.</text>
</comment>
<evidence type="ECO:0000256" key="7">
    <source>
        <dbReference type="ARBA" id="ARBA00022679"/>
    </source>
</evidence>
<evidence type="ECO:0000256" key="6">
    <source>
        <dbReference type="ARBA" id="ARBA00022519"/>
    </source>
</evidence>
<evidence type="ECO:0000256" key="18">
    <source>
        <dbReference type="SAM" id="MobiDB-lite"/>
    </source>
</evidence>
<organism evidence="21 22">
    <name type="scientific">Paraburkholderia pallida</name>
    <dbReference type="NCBI Taxonomy" id="2547399"/>
    <lineage>
        <taxon>Bacteria</taxon>
        <taxon>Pseudomonadati</taxon>
        <taxon>Pseudomonadota</taxon>
        <taxon>Betaproteobacteria</taxon>
        <taxon>Burkholderiales</taxon>
        <taxon>Burkholderiaceae</taxon>
        <taxon>Paraburkholderia</taxon>
    </lineage>
</organism>
<reference evidence="21 22" key="1">
    <citation type="submission" date="2019-03" db="EMBL/GenBank/DDBJ databases">
        <title>Paraburkholderia sp. 7MH5, isolated from subtropical forest soil.</title>
        <authorList>
            <person name="Gao Z.-H."/>
            <person name="Qiu L.-H."/>
        </authorList>
    </citation>
    <scope>NUCLEOTIDE SEQUENCE [LARGE SCALE GENOMIC DNA]</scope>
    <source>
        <strain evidence="21 22">7MH5</strain>
    </source>
</reference>
<dbReference type="InterPro" id="IPR050469">
    <property type="entry name" value="Diguanylate_Cyclase"/>
</dbReference>
<gene>
    <name evidence="21" type="primary">yedQ</name>
    <name evidence="21" type="ORF">E1956_36145</name>
</gene>
<keyword evidence="22" id="KW-1185">Reference proteome</keyword>
<keyword evidence="8 19" id="KW-0812">Transmembrane</keyword>
<evidence type="ECO:0000256" key="15">
    <source>
        <dbReference type="ARBA" id="ARBA00031311"/>
    </source>
</evidence>